<dbReference type="RefSeq" id="WP_007257289.1">
    <property type="nucleotide sequence ID" value="NZ_CH724112.1"/>
</dbReference>
<proteinExistence type="predicted"/>
<dbReference type="Pfam" id="PF00535">
    <property type="entry name" value="Glycos_transf_2"/>
    <property type="match status" value="1"/>
</dbReference>
<accession>Q2CBS3</accession>
<dbReference type="GO" id="GO:0016758">
    <property type="term" value="F:hexosyltransferase activity"/>
    <property type="evidence" value="ECO:0007669"/>
    <property type="project" value="UniProtKB-ARBA"/>
</dbReference>
<sequence>MLQRSYLFLRAAALRLGVRPEIYQGAGRMLRSVSGLSETLVEDVRSADDRRFAARFLAPWQDEGPGTEAESRAALAAALAERPAGQLADRLVRGLRRIDSRPELRFARFLAGSETPALAQAGRLLLADRAIFWRDFHTAEAEAEAYLADPDSATEAGTDMALGLLVSAKRRLGKLDEALALNRTQMQRAPLDKEHLVRRARMLALEDPSEMLRLLKRCDAEYADAGLSGNTLWCAHLLAQGEVDEVERLARVLEMRLPGNRLARALLVNAQVQRDGEQAAIVPVFETLGLECTRDGPGFDGLRLARPHEVPDAGPLVSIVMTAYNAEAHIGTAIGAILAQSYRRFELIVVDDCSGDATAERVREIAARDGRVRLMSTKVNGGTYLAKNAGIRTAKGAFVTLCDSDDMWTTDHLAAHLAAMQADAGRTVSTSDWLRLFDDCRVDINPTGTIVEVCPHSTFFRREVFDRVGLFDSVRFGADREFIARITLEWGQPAVHHIPRVLTIGRRHDASLTTSGAGMLGPDQKSDTRLEYWRIWNAWHAARVAEAAPLYNSGTPDERPYEVPAEMIGTR</sequence>
<keyword evidence="3" id="KW-1185">Reference proteome</keyword>
<evidence type="ECO:0000313" key="3">
    <source>
        <dbReference type="Proteomes" id="UP000003635"/>
    </source>
</evidence>
<organism evidence="2 3">
    <name type="scientific">Oceanicola granulosus (strain ATCC BAA-861 / DSM 15982 / KCTC 12143 / HTCC2516)</name>
    <dbReference type="NCBI Taxonomy" id="314256"/>
    <lineage>
        <taxon>Bacteria</taxon>
        <taxon>Pseudomonadati</taxon>
        <taxon>Pseudomonadota</taxon>
        <taxon>Alphaproteobacteria</taxon>
        <taxon>Rhodobacterales</taxon>
        <taxon>Roseobacteraceae</taxon>
        <taxon>Oceanicola</taxon>
    </lineage>
</organism>
<keyword evidence="2" id="KW-0808">Transferase</keyword>
<reference evidence="2 3" key="1">
    <citation type="journal article" date="2010" name="J. Bacteriol.">
        <title>Genome sequences of Oceanicola granulosus HTCC2516(T) and Oceanicola batsensis HTCC2597(TDelta).</title>
        <authorList>
            <person name="Thrash J.C."/>
            <person name="Cho J.C."/>
            <person name="Vergin K.L."/>
            <person name="Giovannoni S.J."/>
        </authorList>
    </citation>
    <scope>NUCLEOTIDE SEQUENCE [LARGE SCALE GENOMIC DNA]</scope>
    <source>
        <strain evidence="3">ATCC BAA-861 / DSM 15982 / KCTC 12143 / HTCC2516</strain>
    </source>
</reference>
<evidence type="ECO:0000313" key="2">
    <source>
        <dbReference type="EMBL" id="EAR50131.1"/>
    </source>
</evidence>
<protein>
    <submittedName>
        <fullName evidence="2">Truncated glycosyltransferase</fullName>
    </submittedName>
</protein>
<dbReference type="STRING" id="314256.OG2516_18975"/>
<dbReference type="HOGENOM" id="CLU_477209_0_0_5"/>
<dbReference type="PANTHER" id="PTHR22916">
    <property type="entry name" value="GLYCOSYLTRANSFERASE"/>
    <property type="match status" value="1"/>
</dbReference>
<dbReference type="SUPFAM" id="SSF53448">
    <property type="entry name" value="Nucleotide-diphospho-sugar transferases"/>
    <property type="match status" value="1"/>
</dbReference>
<dbReference type="Gene3D" id="3.90.550.10">
    <property type="entry name" value="Spore Coat Polysaccharide Biosynthesis Protein SpsA, Chain A"/>
    <property type="match status" value="1"/>
</dbReference>
<name>Q2CBS3_OCEGH</name>
<dbReference type="AlphaFoldDB" id="Q2CBS3"/>
<dbReference type="Proteomes" id="UP000003635">
    <property type="component" value="Unassembled WGS sequence"/>
</dbReference>
<gene>
    <name evidence="2" type="ORF">OG2516_18975</name>
</gene>
<feature type="domain" description="Glycosyltransferase 2-like" evidence="1">
    <location>
        <begin position="318"/>
        <end position="423"/>
    </location>
</feature>
<comment type="caution">
    <text evidence="2">The sequence shown here is derived from an EMBL/GenBank/DDBJ whole genome shotgun (WGS) entry which is preliminary data.</text>
</comment>
<dbReference type="OrthoDB" id="7210452at2"/>
<dbReference type="InterPro" id="IPR001173">
    <property type="entry name" value="Glyco_trans_2-like"/>
</dbReference>
<dbReference type="InterPro" id="IPR029044">
    <property type="entry name" value="Nucleotide-diphossugar_trans"/>
</dbReference>
<dbReference type="EMBL" id="AAOT01000036">
    <property type="protein sequence ID" value="EAR50131.1"/>
    <property type="molecule type" value="Genomic_DNA"/>
</dbReference>
<evidence type="ECO:0000259" key="1">
    <source>
        <dbReference type="Pfam" id="PF00535"/>
    </source>
</evidence>
<dbReference type="CDD" id="cd00761">
    <property type="entry name" value="Glyco_tranf_GTA_type"/>
    <property type="match status" value="1"/>
</dbReference>
<dbReference type="eggNOG" id="COG0463">
    <property type="taxonomic scope" value="Bacteria"/>
</dbReference>
<dbReference type="PANTHER" id="PTHR22916:SF3">
    <property type="entry name" value="UDP-GLCNAC:BETAGAL BETA-1,3-N-ACETYLGLUCOSAMINYLTRANSFERASE-LIKE PROTEIN 1"/>
    <property type="match status" value="1"/>
</dbReference>